<dbReference type="Proteomes" id="UP000275394">
    <property type="component" value="Unassembled WGS sequence"/>
</dbReference>
<evidence type="ECO:0000313" key="2">
    <source>
        <dbReference type="EMBL" id="ROS01260.1"/>
    </source>
</evidence>
<feature type="domain" description="NolW-like" evidence="1">
    <location>
        <begin position="25"/>
        <end position="82"/>
    </location>
</feature>
<dbReference type="EMBL" id="RKHR01000004">
    <property type="protein sequence ID" value="ROS01260.1"/>
    <property type="molecule type" value="Genomic_DNA"/>
</dbReference>
<dbReference type="OrthoDB" id="5608150at2"/>
<dbReference type="RefSeq" id="WP_123712072.1">
    <property type="nucleotide sequence ID" value="NZ_RKHR01000004.1"/>
</dbReference>
<keyword evidence="3" id="KW-1185">Reference proteome</keyword>
<dbReference type="Pfam" id="PF03958">
    <property type="entry name" value="Secretin_N"/>
    <property type="match status" value="1"/>
</dbReference>
<sequence>MKVLLLAISLCWFVPQAWAERMLTTISLHQAEAEQIARVLRSTLAPGSSISTYQNTLVIRATAAELRQIHALVAELDSKGRQLWISVRVGEQEGGGSYFGQPHHQPITRVNRGIHTEIETRVTVQERHFTGSAETGQGVRATEGLPAYIATGQSLTTPVTSRWREPVVAQQGFYVTARLDGSTVLLTIRQENASLQGGGVDKQQLRSHVSGGLGQWIAVGAISEQASGVAIDADGRQLTNTKTVSSVYIRVLLQ</sequence>
<protein>
    <submittedName>
        <fullName evidence="2">Type II/III secretion system protein</fullName>
    </submittedName>
</protein>
<proteinExistence type="predicted"/>
<evidence type="ECO:0000313" key="3">
    <source>
        <dbReference type="Proteomes" id="UP000275394"/>
    </source>
</evidence>
<accession>A0A3N2DNB7</accession>
<dbReference type="InterPro" id="IPR005644">
    <property type="entry name" value="NolW-like"/>
</dbReference>
<evidence type="ECO:0000259" key="1">
    <source>
        <dbReference type="Pfam" id="PF03958"/>
    </source>
</evidence>
<dbReference type="AlphaFoldDB" id="A0A3N2DNB7"/>
<name>A0A3N2DNB7_9GAMM</name>
<reference evidence="2 3" key="1">
    <citation type="submission" date="2018-11" db="EMBL/GenBank/DDBJ databases">
        <title>Genomic Encyclopedia of Type Strains, Phase IV (KMG-IV): sequencing the most valuable type-strain genomes for metagenomic binning, comparative biology and taxonomic classification.</title>
        <authorList>
            <person name="Goeker M."/>
        </authorList>
    </citation>
    <scope>NUCLEOTIDE SEQUENCE [LARGE SCALE GENOMIC DNA]</scope>
    <source>
        <strain evidence="2 3">DSM 100316</strain>
    </source>
</reference>
<comment type="caution">
    <text evidence="2">The sequence shown here is derived from an EMBL/GenBank/DDBJ whole genome shotgun (WGS) entry which is preliminary data.</text>
</comment>
<gene>
    <name evidence="2" type="ORF">EDC56_1689</name>
</gene>
<dbReference type="Gene3D" id="3.30.1370.120">
    <property type="match status" value="1"/>
</dbReference>
<organism evidence="2 3">
    <name type="scientific">Sinobacterium caligoides</name>
    <dbReference type="NCBI Taxonomy" id="933926"/>
    <lineage>
        <taxon>Bacteria</taxon>
        <taxon>Pseudomonadati</taxon>
        <taxon>Pseudomonadota</taxon>
        <taxon>Gammaproteobacteria</taxon>
        <taxon>Cellvibrionales</taxon>
        <taxon>Spongiibacteraceae</taxon>
        <taxon>Sinobacterium</taxon>
    </lineage>
</organism>
<dbReference type="InterPro" id="IPR038591">
    <property type="entry name" value="NolW-like_sf"/>
</dbReference>